<dbReference type="PROSITE" id="PS00166">
    <property type="entry name" value="ENOYL_COA_HYDRATASE"/>
    <property type="match status" value="1"/>
</dbReference>
<dbReference type="RefSeq" id="WP_353646732.1">
    <property type="nucleotide sequence ID" value="NZ_CP159256.1"/>
</dbReference>
<dbReference type="NCBIfam" id="NF004796">
    <property type="entry name" value="PRK06144.1"/>
    <property type="match status" value="1"/>
</dbReference>
<dbReference type="InterPro" id="IPR014748">
    <property type="entry name" value="Enoyl-CoA_hydra_C"/>
</dbReference>
<dbReference type="AlphaFoldDB" id="A0AAU8D0C0"/>
<evidence type="ECO:0000256" key="2">
    <source>
        <dbReference type="ARBA" id="ARBA00023239"/>
    </source>
</evidence>
<dbReference type="GO" id="GO:0006635">
    <property type="term" value="P:fatty acid beta-oxidation"/>
    <property type="evidence" value="ECO:0007669"/>
    <property type="project" value="TreeGrafter"/>
</dbReference>
<dbReference type="Gene3D" id="3.90.226.10">
    <property type="entry name" value="2-enoyl-CoA Hydratase, Chain A, domain 1"/>
    <property type="match status" value="1"/>
</dbReference>
<dbReference type="InterPro" id="IPR029045">
    <property type="entry name" value="ClpP/crotonase-like_dom_sf"/>
</dbReference>
<comment type="similarity">
    <text evidence="1 3">Belongs to the enoyl-CoA hydratase/isomerase family.</text>
</comment>
<evidence type="ECO:0000256" key="3">
    <source>
        <dbReference type="RuleBase" id="RU003707"/>
    </source>
</evidence>
<accession>A0AAU8D0C0</accession>
<evidence type="ECO:0000256" key="1">
    <source>
        <dbReference type="ARBA" id="ARBA00005254"/>
    </source>
</evidence>
<dbReference type="PANTHER" id="PTHR11941:SF54">
    <property type="entry name" value="ENOYL-COA HYDRATASE, MITOCHONDRIAL"/>
    <property type="match status" value="1"/>
</dbReference>
<evidence type="ECO:0000313" key="4">
    <source>
        <dbReference type="EMBL" id="XCG52529.1"/>
    </source>
</evidence>
<organism evidence="4">
    <name type="scientific">Mesorhizobium sp. WSM2240</name>
    <dbReference type="NCBI Taxonomy" id="3228851"/>
    <lineage>
        <taxon>Bacteria</taxon>
        <taxon>Pseudomonadati</taxon>
        <taxon>Pseudomonadota</taxon>
        <taxon>Alphaproteobacteria</taxon>
        <taxon>Hyphomicrobiales</taxon>
        <taxon>Phyllobacteriaceae</taxon>
        <taxon>Mesorhizobium</taxon>
    </lineage>
</organism>
<protein>
    <submittedName>
        <fullName evidence="4">Enoyl-CoA hydratase</fullName>
    </submittedName>
</protein>
<name>A0AAU8D0C0_9HYPH</name>
<dbReference type="PANTHER" id="PTHR11941">
    <property type="entry name" value="ENOYL-COA HYDRATASE-RELATED"/>
    <property type="match status" value="1"/>
</dbReference>
<geneLocation type="plasmid" evidence="4">
    <name>pMk2240A</name>
</geneLocation>
<dbReference type="CDD" id="cd06558">
    <property type="entry name" value="crotonase-like"/>
    <property type="match status" value="1"/>
</dbReference>
<gene>
    <name evidence="4" type="ORF">ABVK50_30855</name>
</gene>
<sequence>MTSQEAAGGDSAEILIDTAGAVATVTLNRPKARNALTFEMYDGLAAFCRGVDPDGPIKAVIVTGAGERAFAAGTDIAQFRDFRSEKDALAYEERVEGVLSAIETCPVPTIAAIAGACTGGGAGIATACDLRIAARNAKFGFPIAKTLGNCLSIENYARLAALIGAGRVIEMIFTARLLEAEEARAAGLVSEVLDDHQALMARASELARTLAGHAPLTLRATKEALRRIRHGRADGDDLVAMCYTSADFREGVEAFLEKRPAEWKGR</sequence>
<dbReference type="EMBL" id="CP159256">
    <property type="protein sequence ID" value="XCG52529.1"/>
    <property type="molecule type" value="Genomic_DNA"/>
</dbReference>
<proteinExistence type="inferred from homology"/>
<dbReference type="InterPro" id="IPR018376">
    <property type="entry name" value="Enoyl-CoA_hyd/isom_CS"/>
</dbReference>
<keyword evidence="2" id="KW-0456">Lyase</keyword>
<keyword evidence="4" id="KW-0614">Plasmid</keyword>
<dbReference type="InterPro" id="IPR001753">
    <property type="entry name" value="Enoyl-CoA_hydra/iso"/>
</dbReference>
<dbReference type="GO" id="GO:0016829">
    <property type="term" value="F:lyase activity"/>
    <property type="evidence" value="ECO:0007669"/>
    <property type="project" value="UniProtKB-KW"/>
</dbReference>
<reference evidence="4" key="1">
    <citation type="submission" date="2024-06" db="EMBL/GenBank/DDBJ databases">
        <title>Mesorhizobium karijinii sp. nov., a symbiont of the iconic Swainsona formosa from arid Australia.</title>
        <authorList>
            <person name="Hill Y.J."/>
            <person name="Watkin E.L.J."/>
            <person name="O'Hara G.W."/>
            <person name="Terpolilli J."/>
            <person name="Tye M.L."/>
            <person name="Kohlmeier M.G."/>
        </authorList>
    </citation>
    <scope>NUCLEOTIDE SEQUENCE</scope>
    <source>
        <strain evidence="4">WSM2240</strain>
        <plasmid evidence="4">pMk2240A</plasmid>
    </source>
</reference>
<dbReference type="Pfam" id="PF00378">
    <property type="entry name" value="ECH_1"/>
    <property type="match status" value="1"/>
</dbReference>
<dbReference type="Gene3D" id="1.10.12.10">
    <property type="entry name" value="Lyase 2-enoyl-coa Hydratase, Chain A, domain 2"/>
    <property type="match status" value="1"/>
</dbReference>
<dbReference type="SUPFAM" id="SSF52096">
    <property type="entry name" value="ClpP/crotonase"/>
    <property type="match status" value="1"/>
</dbReference>